<reference evidence="11 12" key="1">
    <citation type="journal article" date="2019" name="Sci. Rep.">
        <title>Comparative genomics of chytrid fungi reveal insights into the obligate biotrophic and pathogenic lifestyle of Synchytrium endobioticum.</title>
        <authorList>
            <person name="van de Vossenberg B.T.L.H."/>
            <person name="Warris S."/>
            <person name="Nguyen H.D.T."/>
            <person name="van Gent-Pelzer M.P.E."/>
            <person name="Joly D.L."/>
            <person name="van de Geest H.C."/>
            <person name="Bonants P.J.M."/>
            <person name="Smith D.S."/>
            <person name="Levesque C.A."/>
            <person name="van der Lee T.A.J."/>
        </authorList>
    </citation>
    <scope>NUCLEOTIDE SEQUENCE [LARGE SCALE GENOMIC DNA]</scope>
    <source>
        <strain evidence="11 12">CBS 809.83</strain>
    </source>
</reference>
<dbReference type="InterPro" id="IPR045298">
    <property type="entry name" value="Complex1_LYR_LYRM7"/>
</dbReference>
<feature type="compositionally biased region" description="Basic and acidic residues" evidence="9">
    <location>
        <begin position="100"/>
        <end position="109"/>
    </location>
</feature>
<comment type="similarity">
    <text evidence="2">Belongs to the complex I LYR family. MZM1 subfamily.</text>
</comment>
<protein>
    <recommendedName>
        <fullName evidence="4">Mitochondrial zinc maintenance protein 1, mitochondrial</fullName>
    </recommendedName>
</protein>
<keyword evidence="5" id="KW-0809">Transit peptide</keyword>
<dbReference type="EMBL" id="QEAQ01000001">
    <property type="protein sequence ID" value="TPX62898.1"/>
    <property type="molecule type" value="Genomic_DNA"/>
</dbReference>
<feature type="region of interest" description="Disordered" evidence="9">
    <location>
        <begin position="100"/>
        <end position="123"/>
    </location>
</feature>
<dbReference type="CDD" id="cd20267">
    <property type="entry name" value="Complex1_LYR_LYRM7"/>
    <property type="match status" value="1"/>
</dbReference>
<comment type="subunit">
    <text evidence="3">Interacts with RIP1.</text>
</comment>
<comment type="function">
    <text evidence="8">Assembly factor required for Rieske Fe-S protein RIP1 incorporation into the cytochrome b-c1 (CIII) complex. Functions as a chaperone, binding to this subunit within the mitochondrial matrix and stabilizing it prior to its translocation and insertion into the late CIII dimeric intermediate within the mitochondrial inner membrane. Modulates the mitochondrial matrix zinc pool.</text>
</comment>
<evidence type="ECO:0000256" key="3">
    <source>
        <dbReference type="ARBA" id="ARBA00011589"/>
    </source>
</evidence>
<evidence type="ECO:0000256" key="8">
    <source>
        <dbReference type="ARBA" id="ARBA00025268"/>
    </source>
</evidence>
<evidence type="ECO:0000256" key="2">
    <source>
        <dbReference type="ARBA" id="ARBA00009949"/>
    </source>
</evidence>
<dbReference type="GO" id="GO:0044183">
    <property type="term" value="F:protein folding chaperone"/>
    <property type="evidence" value="ECO:0007669"/>
    <property type="project" value="TreeGrafter"/>
</dbReference>
<dbReference type="Pfam" id="PF05347">
    <property type="entry name" value="Complex1_LYR"/>
    <property type="match status" value="1"/>
</dbReference>
<dbReference type="AlphaFoldDB" id="A0A507EI67"/>
<dbReference type="GO" id="GO:0034551">
    <property type="term" value="P:mitochondrial respiratory chain complex III assembly"/>
    <property type="evidence" value="ECO:0007669"/>
    <property type="project" value="InterPro"/>
</dbReference>
<keyword evidence="12" id="KW-1185">Reference proteome</keyword>
<dbReference type="STRING" id="109895.A0A507EI67"/>
<dbReference type="InterPro" id="IPR008011">
    <property type="entry name" value="Complex1_LYR_dom"/>
</dbReference>
<evidence type="ECO:0000256" key="1">
    <source>
        <dbReference type="ARBA" id="ARBA00004305"/>
    </source>
</evidence>
<dbReference type="GO" id="GO:0005759">
    <property type="term" value="C:mitochondrial matrix"/>
    <property type="evidence" value="ECO:0007669"/>
    <property type="project" value="UniProtKB-SubCell"/>
</dbReference>
<comment type="subcellular location">
    <subcellularLocation>
        <location evidence="1">Mitochondrion matrix</location>
    </subcellularLocation>
</comment>
<gene>
    <name evidence="11" type="ORF">PhCBS80983_g00075</name>
</gene>
<evidence type="ECO:0000259" key="10">
    <source>
        <dbReference type="Pfam" id="PF05347"/>
    </source>
</evidence>
<evidence type="ECO:0000256" key="5">
    <source>
        <dbReference type="ARBA" id="ARBA00022946"/>
    </source>
</evidence>
<keyword evidence="6" id="KW-0496">Mitochondrion</keyword>
<evidence type="ECO:0000256" key="4">
    <source>
        <dbReference type="ARBA" id="ARBA00015108"/>
    </source>
</evidence>
<dbReference type="Proteomes" id="UP000318582">
    <property type="component" value="Unassembled WGS sequence"/>
</dbReference>
<evidence type="ECO:0000313" key="11">
    <source>
        <dbReference type="EMBL" id="TPX62898.1"/>
    </source>
</evidence>
<dbReference type="PANTHER" id="PTHR46749">
    <property type="entry name" value="COMPLEX III ASSEMBLY FACTOR LYRM7"/>
    <property type="match status" value="1"/>
</dbReference>
<accession>A0A507EI67</accession>
<evidence type="ECO:0000313" key="12">
    <source>
        <dbReference type="Proteomes" id="UP000318582"/>
    </source>
</evidence>
<evidence type="ECO:0000256" key="7">
    <source>
        <dbReference type="ARBA" id="ARBA00023186"/>
    </source>
</evidence>
<sequence length="123" mass="14138">MTTPIRSQVLRAYKDLLRAQRKTFEQDVFQISQAHQYTRQQFLKEKDETDPVKLAKLVKTAYQAATIIRKNVVQGVKSEKKDDAYLLKLDAEKEINSNDTIKLAKERQPAQRTGNAPQRCCSA</sequence>
<name>A0A507EI67_9FUNG</name>
<evidence type="ECO:0000256" key="9">
    <source>
        <dbReference type="SAM" id="MobiDB-lite"/>
    </source>
</evidence>
<feature type="domain" description="Complex 1 LYR protein" evidence="10">
    <location>
        <begin position="8"/>
        <end position="64"/>
    </location>
</feature>
<keyword evidence="7" id="KW-0143">Chaperone</keyword>
<dbReference type="InterPro" id="IPR050435">
    <property type="entry name" value="MZM1/LYRM7"/>
</dbReference>
<comment type="caution">
    <text evidence="11">The sequence shown here is derived from an EMBL/GenBank/DDBJ whole genome shotgun (WGS) entry which is preliminary data.</text>
</comment>
<evidence type="ECO:0000256" key="6">
    <source>
        <dbReference type="ARBA" id="ARBA00023128"/>
    </source>
</evidence>
<organism evidence="11 12">
    <name type="scientific">Powellomyces hirtus</name>
    <dbReference type="NCBI Taxonomy" id="109895"/>
    <lineage>
        <taxon>Eukaryota</taxon>
        <taxon>Fungi</taxon>
        <taxon>Fungi incertae sedis</taxon>
        <taxon>Chytridiomycota</taxon>
        <taxon>Chytridiomycota incertae sedis</taxon>
        <taxon>Chytridiomycetes</taxon>
        <taxon>Spizellomycetales</taxon>
        <taxon>Powellomycetaceae</taxon>
        <taxon>Powellomyces</taxon>
    </lineage>
</organism>
<proteinExistence type="inferred from homology"/>
<dbReference type="PANTHER" id="PTHR46749:SF1">
    <property type="entry name" value="COMPLEX III ASSEMBLY FACTOR LYRM7"/>
    <property type="match status" value="1"/>
</dbReference>